<evidence type="ECO:0000256" key="12">
    <source>
        <dbReference type="SAM" id="Phobius"/>
    </source>
</evidence>
<feature type="transmembrane region" description="Helical" evidence="12">
    <location>
        <begin position="12"/>
        <end position="32"/>
    </location>
</feature>
<organism evidence="14 15">
    <name type="scientific">Paenibacillus enshidis</name>
    <dbReference type="NCBI Taxonomy" id="1458439"/>
    <lineage>
        <taxon>Bacteria</taxon>
        <taxon>Bacillati</taxon>
        <taxon>Bacillota</taxon>
        <taxon>Bacilli</taxon>
        <taxon>Bacillales</taxon>
        <taxon>Paenibacillaceae</taxon>
        <taxon>Paenibacillus</taxon>
    </lineage>
</organism>
<reference evidence="14 15" key="1">
    <citation type="submission" date="2024-09" db="EMBL/GenBank/DDBJ databases">
        <title>Paenibacillus zeirhizospherea sp. nov., isolated from surface of the maize (Zea mays) roots in a horticulture field, Hungary.</title>
        <authorList>
            <person name="Marton D."/>
            <person name="Farkas M."/>
            <person name="Bedics A."/>
            <person name="Toth E."/>
            <person name="Tancsics A."/>
            <person name="Boka K."/>
            <person name="Maroti G."/>
            <person name="Kriszt B."/>
            <person name="Cserhati M."/>
        </authorList>
    </citation>
    <scope>NUCLEOTIDE SEQUENCE [LARGE SCALE GENOMIC DNA]</scope>
    <source>
        <strain evidence="14 15">KCTC 33519</strain>
    </source>
</reference>
<comment type="caution">
    <text evidence="14">The sequence shown here is derived from an EMBL/GenBank/DDBJ whole genome shotgun (WGS) entry which is preliminary data.</text>
</comment>
<dbReference type="InterPro" id="IPR050640">
    <property type="entry name" value="Bact_2-comp_sensor_kinase"/>
</dbReference>
<dbReference type="Proteomes" id="UP001580346">
    <property type="component" value="Unassembled WGS sequence"/>
</dbReference>
<dbReference type="RefSeq" id="WP_375357076.1">
    <property type="nucleotide sequence ID" value="NZ_JBHHMI010000020.1"/>
</dbReference>
<dbReference type="Gene3D" id="3.30.450.20">
    <property type="entry name" value="PAS domain"/>
    <property type="match status" value="1"/>
</dbReference>
<evidence type="ECO:0000256" key="3">
    <source>
        <dbReference type="ARBA" id="ARBA00022553"/>
    </source>
</evidence>
<evidence type="ECO:0000256" key="10">
    <source>
        <dbReference type="ARBA" id="ARBA00023012"/>
    </source>
</evidence>
<evidence type="ECO:0000256" key="6">
    <source>
        <dbReference type="ARBA" id="ARBA00022741"/>
    </source>
</evidence>
<keyword evidence="7 14" id="KW-0418">Kinase</keyword>
<dbReference type="PROSITE" id="PS50885">
    <property type="entry name" value="HAMP"/>
    <property type="match status" value="1"/>
</dbReference>
<dbReference type="InterPro" id="IPR036890">
    <property type="entry name" value="HATPase_C_sf"/>
</dbReference>
<dbReference type="EMBL" id="JBHHMI010000020">
    <property type="protein sequence ID" value="MFB5268795.1"/>
    <property type="molecule type" value="Genomic_DNA"/>
</dbReference>
<dbReference type="SMART" id="SM00304">
    <property type="entry name" value="HAMP"/>
    <property type="match status" value="1"/>
</dbReference>
<dbReference type="Pfam" id="PF00672">
    <property type="entry name" value="HAMP"/>
    <property type="match status" value="1"/>
</dbReference>
<evidence type="ECO:0000313" key="15">
    <source>
        <dbReference type="Proteomes" id="UP001580346"/>
    </source>
</evidence>
<keyword evidence="6" id="KW-0547">Nucleotide-binding</keyword>
<keyword evidence="4 14" id="KW-0808">Transferase</keyword>
<dbReference type="EC" id="2.7.13.3" evidence="14"/>
<dbReference type="CDD" id="cd06225">
    <property type="entry name" value="HAMP"/>
    <property type="match status" value="1"/>
</dbReference>
<dbReference type="PANTHER" id="PTHR34220:SF11">
    <property type="entry name" value="SENSOR PROTEIN KINASE HPTS"/>
    <property type="match status" value="1"/>
</dbReference>
<evidence type="ECO:0000256" key="9">
    <source>
        <dbReference type="ARBA" id="ARBA00022989"/>
    </source>
</evidence>
<evidence type="ECO:0000256" key="5">
    <source>
        <dbReference type="ARBA" id="ARBA00022692"/>
    </source>
</evidence>
<dbReference type="GO" id="GO:0004673">
    <property type="term" value="F:protein histidine kinase activity"/>
    <property type="evidence" value="ECO:0007669"/>
    <property type="project" value="UniProtKB-EC"/>
</dbReference>
<dbReference type="SUPFAM" id="SSF158472">
    <property type="entry name" value="HAMP domain-like"/>
    <property type="match status" value="1"/>
</dbReference>
<evidence type="ECO:0000256" key="8">
    <source>
        <dbReference type="ARBA" id="ARBA00022840"/>
    </source>
</evidence>
<keyword evidence="9 12" id="KW-1133">Transmembrane helix</keyword>
<evidence type="ECO:0000256" key="4">
    <source>
        <dbReference type="ARBA" id="ARBA00022679"/>
    </source>
</evidence>
<evidence type="ECO:0000259" key="13">
    <source>
        <dbReference type="PROSITE" id="PS50885"/>
    </source>
</evidence>
<sequence>MKFRSIRFRLSAFMLAAVAIPLLLSMTITFLVTKQSLREQTTGENERLIFQGAANLENYLQSVNKASIAVYKDPHFLTNLTRIPNDYRAAAELYTSLDTIRNTVPGIVSVYMHSYEAGQSTLVTGSAPKRGQREHSYTEDVPYRSNALYIEASHPVHLYGFSSPGPAYGKDAKVFTLHRSIQNIPSPRRLADLSIDVSLDTVRSICGELYQGGSEQLYLLDATGVVIYSSNETLIGQKLENPDLISGINGEQKQGYFEADEAMHVYRKLNAELSGWTLVKQIPYETLYARATRLTEINAGITGAALSVAIIGTLLISIRITQPIRQLLRYMEKIQAGQLDVDIQVTSRDEIGMVFRRFRRMMDTVNNLILREYRLELANKTNQLKALQAQINPHFLYNTLQSIGTLALQHEVPRIYSLLSSLSRIMRYSMKESTLVHLKDEAEHIRMYLDLQKERFDDQFDVIFDWEPGVLEEQVPKMILQPIVENYFKHGMDARLGRTLLRISGTRPAPGRLRLMIENTGLSIPHDRLEQLRSLLSCKPDAAVPEELAAPDESVGLRNVLLRVRLHSGEAGRMDITNIEPHGVRVILDIKTEERE</sequence>
<dbReference type="PANTHER" id="PTHR34220">
    <property type="entry name" value="SENSOR HISTIDINE KINASE YPDA"/>
    <property type="match status" value="1"/>
</dbReference>
<comment type="subcellular location">
    <subcellularLocation>
        <location evidence="1">Cell membrane</location>
        <topology evidence="1">Multi-pass membrane protein</topology>
    </subcellularLocation>
</comment>
<dbReference type="SUPFAM" id="SSF55874">
    <property type="entry name" value="ATPase domain of HSP90 chaperone/DNA topoisomerase II/histidine kinase"/>
    <property type="match status" value="1"/>
</dbReference>
<feature type="transmembrane region" description="Helical" evidence="12">
    <location>
        <begin position="299"/>
        <end position="321"/>
    </location>
</feature>
<dbReference type="Gene3D" id="3.30.565.10">
    <property type="entry name" value="Histidine kinase-like ATPase, C-terminal domain"/>
    <property type="match status" value="1"/>
</dbReference>
<proteinExistence type="predicted"/>
<keyword evidence="2" id="KW-1003">Cell membrane</keyword>
<evidence type="ECO:0000256" key="2">
    <source>
        <dbReference type="ARBA" id="ARBA00022475"/>
    </source>
</evidence>
<evidence type="ECO:0000313" key="14">
    <source>
        <dbReference type="EMBL" id="MFB5268795.1"/>
    </source>
</evidence>
<dbReference type="InterPro" id="IPR003660">
    <property type="entry name" value="HAMP_dom"/>
</dbReference>
<dbReference type="Pfam" id="PF06580">
    <property type="entry name" value="His_kinase"/>
    <property type="match status" value="1"/>
</dbReference>
<keyword evidence="8" id="KW-0067">ATP-binding</keyword>
<keyword evidence="10" id="KW-0902">Two-component regulatory system</keyword>
<feature type="domain" description="HAMP" evidence="13">
    <location>
        <begin position="318"/>
        <end position="370"/>
    </location>
</feature>
<keyword evidence="5 12" id="KW-0812">Transmembrane</keyword>
<evidence type="ECO:0000256" key="1">
    <source>
        <dbReference type="ARBA" id="ARBA00004651"/>
    </source>
</evidence>
<name>A0ABV5AXS9_9BACL</name>
<keyword evidence="3" id="KW-0597">Phosphoprotein</keyword>
<keyword evidence="11 12" id="KW-0472">Membrane</keyword>
<dbReference type="Gene3D" id="1.10.8.500">
    <property type="entry name" value="HAMP domain in histidine kinase"/>
    <property type="match status" value="1"/>
</dbReference>
<keyword evidence="15" id="KW-1185">Reference proteome</keyword>
<evidence type="ECO:0000256" key="7">
    <source>
        <dbReference type="ARBA" id="ARBA00022777"/>
    </source>
</evidence>
<gene>
    <name evidence="14" type="ORF">ACE41H_18690</name>
</gene>
<accession>A0ABV5AXS9</accession>
<evidence type="ECO:0000256" key="11">
    <source>
        <dbReference type="ARBA" id="ARBA00023136"/>
    </source>
</evidence>
<protein>
    <submittedName>
        <fullName evidence="14">Sensor histidine kinase</fullName>
        <ecNumber evidence="14">2.7.13.3</ecNumber>
    </submittedName>
</protein>
<dbReference type="InterPro" id="IPR010559">
    <property type="entry name" value="Sig_transdc_His_kin_internal"/>
</dbReference>